<feature type="compositionally biased region" description="Basic and acidic residues" evidence="1">
    <location>
        <begin position="470"/>
        <end position="479"/>
    </location>
</feature>
<dbReference type="AlphaFoldDB" id="A0A6L2PF18"/>
<feature type="transmembrane region" description="Helical" evidence="2">
    <location>
        <begin position="101"/>
        <end position="121"/>
    </location>
</feature>
<dbReference type="OrthoDB" id="8194599at2759"/>
<feature type="compositionally biased region" description="Basic and acidic residues" evidence="1">
    <location>
        <begin position="407"/>
        <end position="433"/>
    </location>
</feature>
<evidence type="ECO:0000256" key="1">
    <source>
        <dbReference type="SAM" id="MobiDB-lite"/>
    </source>
</evidence>
<evidence type="ECO:0000256" key="2">
    <source>
        <dbReference type="SAM" id="Phobius"/>
    </source>
</evidence>
<proteinExistence type="predicted"/>
<keyword evidence="2" id="KW-1133">Transmembrane helix</keyword>
<evidence type="ECO:0000313" key="4">
    <source>
        <dbReference type="Proteomes" id="UP000502823"/>
    </source>
</evidence>
<keyword evidence="2" id="KW-0812">Transmembrane</keyword>
<protein>
    <submittedName>
        <fullName evidence="3">Uncharacterized protein</fullName>
    </submittedName>
</protein>
<feature type="compositionally biased region" description="Polar residues" evidence="1">
    <location>
        <begin position="528"/>
        <end position="538"/>
    </location>
</feature>
<feature type="region of interest" description="Disordered" evidence="1">
    <location>
        <begin position="299"/>
        <end position="479"/>
    </location>
</feature>
<feature type="compositionally biased region" description="Polar residues" evidence="1">
    <location>
        <begin position="304"/>
        <end position="324"/>
    </location>
</feature>
<feature type="non-terminal residue" evidence="3">
    <location>
        <position position="538"/>
    </location>
</feature>
<feature type="transmembrane region" description="Helical" evidence="2">
    <location>
        <begin position="128"/>
        <end position="149"/>
    </location>
</feature>
<sequence>MDVSVTERCRNSILDRNNRRDTNKVFTTGAGTLIMRLVPGSERHGDCATLPPDLDFEKILGKFFTTPSGLTTPAGSTTPFPLPEWPTKFAQADYVHDVLQAYAALNVTWAVICLITVVAVVMNVRRWFAYVPWILVTAANIVLDVVVTIKFASDAVVAMTPQGLIEEIIGVDLHLVDDPYKADLYKQDVFKSMERLTAIPSIVMLLLSSRAVVFWLLNVLCLICVSMSISRFSKEKGKEKALTTYPYDRSGRPGVHNKNPYIEELRSNGPDQPHEYAYAPGYSTPYSYTGGDFKMPSLHPAHPLTNNDLASSSAPGTNLHSPTAQPYYMELQDPKPRYHAPSAPTDNYERQPLHRLPQPPLPKLPVPGGVTGNNGSAEQLKAPHVHRRDSDRPAYRPQPSTTNPNRRSMDYEDVKPLERKTSQTPQDRTEDTNRNTGRRLSGSVPRPSGSLPPDELRSQLPWSYFGPRDVPMRPKPKQDPVVEEELMPPVPVPDYTLHFGKAARPVNSQWSEDGASSSGHHAADHRGTSASGVDRNNS</sequence>
<feature type="region of interest" description="Disordered" evidence="1">
    <location>
        <begin position="506"/>
        <end position="538"/>
    </location>
</feature>
<dbReference type="EMBL" id="BLKM01000118">
    <property type="protein sequence ID" value="GFG29145.1"/>
    <property type="molecule type" value="Genomic_DNA"/>
</dbReference>
<name>A0A6L2PF18_COPFO</name>
<dbReference type="InParanoid" id="A0A6L2PF18"/>
<keyword evidence="2" id="KW-0472">Membrane</keyword>
<feature type="transmembrane region" description="Helical" evidence="2">
    <location>
        <begin position="212"/>
        <end position="230"/>
    </location>
</feature>
<evidence type="ECO:0000313" key="3">
    <source>
        <dbReference type="EMBL" id="GFG29145.1"/>
    </source>
</evidence>
<gene>
    <name evidence="3" type="ORF">Cfor_00215</name>
</gene>
<feature type="compositionally biased region" description="Polar residues" evidence="1">
    <location>
        <begin position="506"/>
        <end position="519"/>
    </location>
</feature>
<dbReference type="Proteomes" id="UP000502823">
    <property type="component" value="Unassembled WGS sequence"/>
</dbReference>
<comment type="caution">
    <text evidence="3">The sequence shown here is derived from an EMBL/GenBank/DDBJ whole genome shotgun (WGS) entry which is preliminary data.</text>
</comment>
<keyword evidence="4" id="KW-1185">Reference proteome</keyword>
<reference evidence="4" key="1">
    <citation type="submission" date="2020-01" db="EMBL/GenBank/DDBJ databases">
        <title>Draft genome sequence of the Termite Coptotermes fromosanus.</title>
        <authorList>
            <person name="Itakura S."/>
            <person name="Yosikawa Y."/>
            <person name="Umezawa K."/>
        </authorList>
    </citation>
    <scope>NUCLEOTIDE SEQUENCE [LARGE SCALE GENOMIC DNA]</scope>
</reference>
<organism evidence="3 4">
    <name type="scientific">Coptotermes formosanus</name>
    <name type="common">Formosan subterranean termite</name>
    <dbReference type="NCBI Taxonomy" id="36987"/>
    <lineage>
        <taxon>Eukaryota</taxon>
        <taxon>Metazoa</taxon>
        <taxon>Ecdysozoa</taxon>
        <taxon>Arthropoda</taxon>
        <taxon>Hexapoda</taxon>
        <taxon>Insecta</taxon>
        <taxon>Pterygota</taxon>
        <taxon>Neoptera</taxon>
        <taxon>Polyneoptera</taxon>
        <taxon>Dictyoptera</taxon>
        <taxon>Blattodea</taxon>
        <taxon>Blattoidea</taxon>
        <taxon>Termitoidae</taxon>
        <taxon>Rhinotermitidae</taxon>
        <taxon>Coptotermes</taxon>
    </lineage>
</organism>
<accession>A0A6L2PF18</accession>